<accession>A0ABV0M619</accession>
<dbReference type="InterPro" id="IPR036412">
    <property type="entry name" value="HAD-like_sf"/>
</dbReference>
<dbReference type="GO" id="GO:0016787">
    <property type="term" value="F:hydrolase activity"/>
    <property type="evidence" value="ECO:0007669"/>
    <property type="project" value="UniProtKB-KW"/>
</dbReference>
<dbReference type="Proteomes" id="UP001496627">
    <property type="component" value="Unassembled WGS sequence"/>
</dbReference>
<organism evidence="1 2">
    <name type="scientific">Neorhizobium phenanthreniclasticum</name>
    <dbReference type="NCBI Taxonomy" id="3157917"/>
    <lineage>
        <taxon>Bacteria</taxon>
        <taxon>Pseudomonadati</taxon>
        <taxon>Pseudomonadota</taxon>
        <taxon>Alphaproteobacteria</taxon>
        <taxon>Hyphomicrobiales</taxon>
        <taxon>Rhizobiaceae</taxon>
        <taxon>Rhizobium/Agrobacterium group</taxon>
        <taxon>Neorhizobium</taxon>
    </lineage>
</organism>
<name>A0ABV0M619_9HYPH</name>
<reference evidence="1 2" key="1">
    <citation type="submission" date="2024-05" db="EMBL/GenBank/DDBJ databases">
        <title>Neorhizobium sp. Rsf11, a plant growth promoting and heavy metal resistant PAH-degrader.</title>
        <authorList>
            <person name="Golubev S.N."/>
            <person name="Muratova A.Y."/>
            <person name="Markelova M.I."/>
        </authorList>
    </citation>
    <scope>NUCLEOTIDE SEQUENCE [LARGE SCALE GENOMIC DNA]</scope>
    <source>
        <strain evidence="1 2">Rsf11</strain>
    </source>
</reference>
<dbReference type="Gene3D" id="3.40.50.1000">
    <property type="entry name" value="HAD superfamily/HAD-like"/>
    <property type="match status" value="1"/>
</dbReference>
<gene>
    <name evidence="1" type="ORF">ABK249_20500</name>
</gene>
<comment type="caution">
    <text evidence="1">The sequence shown here is derived from an EMBL/GenBank/DDBJ whole genome shotgun (WGS) entry which is preliminary data.</text>
</comment>
<dbReference type="SUPFAM" id="SSF56784">
    <property type="entry name" value="HAD-like"/>
    <property type="match status" value="1"/>
</dbReference>
<dbReference type="Gene3D" id="1.10.150.400">
    <property type="match status" value="1"/>
</dbReference>
<evidence type="ECO:0000313" key="2">
    <source>
        <dbReference type="Proteomes" id="UP001496627"/>
    </source>
</evidence>
<sequence length="674" mass="75571">MRVAGRDWGEINRRRRGYSVLGKQFDHIHQPLEGIGLISTDVFDTLLLRQPLSQRSRIMQGERRFAQFLCQQGYRVGAEHLFRARQLAEKLAYRALNVGGGVGEVKLFDIVTRQLIMLGLPQSMVEKRLALEIMIEKASLSANGELAKMLRQQRKAGIRVVAVSDTGLPTGLLKELIDYFHGPGLIDKIYSSAEVGASKRHGSLFSVVLSQEKTAPDKMLHIGDDYIADCEVPTRMGINAMHLPKGRFKRWAARADGARMETIRRVGHHLVRSQGRVPDLDDRTAFGREVFGPIVAQFCLNIWLYASQAEARDDATLLFCARGGLGIREAFERLLARLDLPLGIRRENIMVSRLVAARVALIRRSPAVLDELGREFETRSFADVANALGSRRYELPAVWQDKFEAHRFFSMLETPEGRMIIDDVARQSDLFVRHLKTIAGDASRIVLCDTGLYGSTQRLLAAGLPERAFETIQFARSNYKGLSEEHFHQVSGLVVENNLYNPLKVETVVLRYWQIIESLFEPAIPSVRHFSEADDGSVRSNAGETAYGILDAAAGNLLLTGVLQYIDRLRTGSQVMRDVDIAWPHLKRAITYPGAFDMQALAVGARSVDFGRPESVHVLHRSDAPDFARRVTSLRSQLWREGAIARDFPRLKSALLPALELVHIVRGVSARLNR</sequence>
<evidence type="ECO:0000313" key="1">
    <source>
        <dbReference type="EMBL" id="MEQ1407317.1"/>
    </source>
</evidence>
<protein>
    <submittedName>
        <fullName evidence="1">Hydrolase</fullName>
    </submittedName>
</protein>
<dbReference type="InterPro" id="IPR023214">
    <property type="entry name" value="HAD_sf"/>
</dbReference>
<keyword evidence="1" id="KW-0378">Hydrolase</keyword>
<dbReference type="RefSeq" id="WP_348863765.1">
    <property type="nucleotide sequence ID" value="NZ_JBEAAL010000017.1"/>
</dbReference>
<keyword evidence="2" id="KW-1185">Reference proteome</keyword>
<proteinExistence type="predicted"/>
<dbReference type="EMBL" id="JBEAAL010000017">
    <property type="protein sequence ID" value="MEQ1407317.1"/>
    <property type="molecule type" value="Genomic_DNA"/>
</dbReference>